<dbReference type="PROSITE" id="PS00505">
    <property type="entry name" value="PEPCK_GTP"/>
    <property type="match status" value="1"/>
</dbReference>
<feature type="domain" description="Phosphoenolpyruvate carboxykinase C-terminal P-loop" evidence="14">
    <location>
        <begin position="306"/>
        <end position="665"/>
    </location>
</feature>
<feature type="domain" description="Phosphoenolpyruvate carboxykinase GTP-utilising N-terminal" evidence="15">
    <location>
        <begin position="73"/>
        <end position="301"/>
    </location>
</feature>
<dbReference type="PANTHER" id="PTHR11561:SF0">
    <property type="entry name" value="PHOSPHOENOLPYRUVATE CARBOXYKINASE [GTP]-RELATED"/>
    <property type="match status" value="1"/>
</dbReference>
<keyword evidence="5" id="KW-0479">Metal-binding</keyword>
<dbReference type="InterPro" id="IPR018091">
    <property type="entry name" value="PEP_carboxykin_GTP_CS"/>
</dbReference>
<comment type="subunit">
    <text evidence="3">Monomer.</text>
</comment>
<comment type="cofactor">
    <cofactor evidence="1">
        <name>Mn(2+)</name>
        <dbReference type="ChEBI" id="CHEBI:29035"/>
    </cofactor>
</comment>
<dbReference type="GO" id="GO:0006094">
    <property type="term" value="P:gluconeogenesis"/>
    <property type="evidence" value="ECO:0007669"/>
    <property type="project" value="InterPro"/>
</dbReference>
<dbReference type="NCBIfam" id="NF003253">
    <property type="entry name" value="PRK04210.1"/>
    <property type="match status" value="1"/>
</dbReference>
<dbReference type="InterPro" id="IPR008210">
    <property type="entry name" value="PEP_carboxykinase_N"/>
</dbReference>
<dbReference type="GO" id="GO:0033993">
    <property type="term" value="P:response to lipid"/>
    <property type="evidence" value="ECO:0007669"/>
    <property type="project" value="TreeGrafter"/>
</dbReference>
<dbReference type="Gene3D" id="3.40.449.10">
    <property type="entry name" value="Phosphoenolpyruvate Carboxykinase, domain 1"/>
    <property type="match status" value="1"/>
</dbReference>
<dbReference type="InterPro" id="IPR008209">
    <property type="entry name" value="PEP_carboxykinase_GTP"/>
</dbReference>
<dbReference type="Pfam" id="PF00821">
    <property type="entry name" value="PEPCK_GTP"/>
    <property type="match status" value="1"/>
</dbReference>
<organism evidence="16 17">
    <name type="scientific">Ramazzottius varieornatus</name>
    <name type="common">Water bear</name>
    <name type="synonym">Tardigrade</name>
    <dbReference type="NCBI Taxonomy" id="947166"/>
    <lineage>
        <taxon>Eukaryota</taxon>
        <taxon>Metazoa</taxon>
        <taxon>Ecdysozoa</taxon>
        <taxon>Tardigrada</taxon>
        <taxon>Eutardigrada</taxon>
        <taxon>Parachela</taxon>
        <taxon>Hypsibioidea</taxon>
        <taxon>Ramazzottiidae</taxon>
        <taxon>Ramazzottius</taxon>
    </lineage>
</organism>
<evidence type="ECO:0000256" key="1">
    <source>
        <dbReference type="ARBA" id="ARBA00001936"/>
    </source>
</evidence>
<dbReference type="Pfam" id="PF17297">
    <property type="entry name" value="PEPCK_N"/>
    <property type="match status" value="1"/>
</dbReference>
<dbReference type="Proteomes" id="UP000186922">
    <property type="component" value="Unassembled WGS sequence"/>
</dbReference>
<keyword evidence="6" id="KW-0547">Nucleotide-binding</keyword>
<reference evidence="16 17" key="1">
    <citation type="journal article" date="2016" name="Nat. Commun.">
        <title>Extremotolerant tardigrade genome and improved radiotolerance of human cultured cells by tardigrade-unique protein.</title>
        <authorList>
            <person name="Hashimoto T."/>
            <person name="Horikawa D.D."/>
            <person name="Saito Y."/>
            <person name="Kuwahara H."/>
            <person name="Kozuka-Hata H."/>
            <person name="Shin-I T."/>
            <person name="Minakuchi Y."/>
            <person name="Ohishi K."/>
            <person name="Motoyama A."/>
            <person name="Aizu T."/>
            <person name="Enomoto A."/>
            <person name="Kondo K."/>
            <person name="Tanaka S."/>
            <person name="Hara Y."/>
            <person name="Koshikawa S."/>
            <person name="Sagara H."/>
            <person name="Miura T."/>
            <person name="Yokobori S."/>
            <person name="Miyagawa K."/>
            <person name="Suzuki Y."/>
            <person name="Kubo T."/>
            <person name="Oyama M."/>
            <person name="Kohara Y."/>
            <person name="Fujiyama A."/>
            <person name="Arakawa K."/>
            <person name="Katayama T."/>
            <person name="Toyoda A."/>
            <person name="Kunieda T."/>
        </authorList>
    </citation>
    <scope>NUCLEOTIDE SEQUENCE [LARGE SCALE GENOMIC DNA]</scope>
    <source>
        <strain evidence="16 17">YOKOZUNA-1</strain>
    </source>
</reference>
<evidence type="ECO:0000256" key="12">
    <source>
        <dbReference type="ARBA" id="ARBA00058806"/>
    </source>
</evidence>
<dbReference type="GO" id="GO:0046327">
    <property type="term" value="P:glycerol biosynthetic process from pyruvate"/>
    <property type="evidence" value="ECO:0007669"/>
    <property type="project" value="TreeGrafter"/>
</dbReference>
<dbReference type="GO" id="GO:0004613">
    <property type="term" value="F:phosphoenolpyruvate carboxykinase (GTP) activity"/>
    <property type="evidence" value="ECO:0007669"/>
    <property type="project" value="UniProtKB-EC"/>
</dbReference>
<dbReference type="Gene3D" id="3.90.228.20">
    <property type="match status" value="1"/>
</dbReference>
<evidence type="ECO:0000256" key="13">
    <source>
        <dbReference type="ARBA" id="ARBA00072283"/>
    </source>
</evidence>
<evidence type="ECO:0000256" key="5">
    <source>
        <dbReference type="ARBA" id="ARBA00022723"/>
    </source>
</evidence>
<dbReference type="GO" id="GO:0019543">
    <property type="term" value="P:propionate catabolic process"/>
    <property type="evidence" value="ECO:0007669"/>
    <property type="project" value="TreeGrafter"/>
</dbReference>
<dbReference type="EMBL" id="BDGG01000003">
    <property type="protein sequence ID" value="GAU96248.1"/>
    <property type="molecule type" value="Genomic_DNA"/>
</dbReference>
<dbReference type="HAMAP" id="MF_00452">
    <property type="entry name" value="PEPCK_GTP"/>
    <property type="match status" value="1"/>
</dbReference>
<dbReference type="OrthoDB" id="5841594at2759"/>
<evidence type="ECO:0000256" key="11">
    <source>
        <dbReference type="ARBA" id="ARBA00051400"/>
    </source>
</evidence>
<dbReference type="GO" id="GO:0071333">
    <property type="term" value="P:cellular response to glucose stimulus"/>
    <property type="evidence" value="ECO:0007669"/>
    <property type="project" value="TreeGrafter"/>
</dbReference>
<dbReference type="GO" id="GO:0030145">
    <property type="term" value="F:manganese ion binding"/>
    <property type="evidence" value="ECO:0007669"/>
    <property type="project" value="TreeGrafter"/>
</dbReference>
<comment type="caution">
    <text evidence="16">The sequence shown here is derived from an EMBL/GenBank/DDBJ whole genome shotgun (WGS) entry which is preliminary data.</text>
</comment>
<comment type="similarity">
    <text evidence="2">Belongs to the phosphoenolpyruvate carboxykinase [GTP] family.</text>
</comment>
<dbReference type="InterPro" id="IPR013035">
    <property type="entry name" value="PEP_carboxykinase_C"/>
</dbReference>
<evidence type="ECO:0000256" key="7">
    <source>
        <dbReference type="ARBA" id="ARBA00022793"/>
    </source>
</evidence>
<dbReference type="PIRSF" id="PIRSF001348">
    <property type="entry name" value="PEP_carboxykinase_GTP"/>
    <property type="match status" value="1"/>
</dbReference>
<keyword evidence="9" id="KW-0464">Manganese</keyword>
<dbReference type="FunFam" id="3.40.449.10:FF:000003">
    <property type="entry name" value="Phosphoenolpyruvate carboxykinase, cytosolic [GTP]"/>
    <property type="match status" value="1"/>
</dbReference>
<evidence type="ECO:0000256" key="4">
    <source>
        <dbReference type="ARBA" id="ARBA00012306"/>
    </source>
</evidence>
<evidence type="ECO:0000259" key="15">
    <source>
        <dbReference type="Pfam" id="PF17297"/>
    </source>
</evidence>
<dbReference type="GO" id="GO:0006107">
    <property type="term" value="P:oxaloacetate metabolic process"/>
    <property type="evidence" value="ECO:0007669"/>
    <property type="project" value="TreeGrafter"/>
</dbReference>
<name>A0A1D1VCM3_RAMVA</name>
<sequence length="669" mass="74464">MSSESDTEEVRRVPDASRKASISAVSHIARRLSNLEARSSVVQPNNDLKGQSIQEIAVIRGNLEDLSEKVQSYILDCAQVCQPDKIFICDGTNEEERGLIYEMEKQGHIKRLTHPSLTNCWLTRTDPADVARVERLTFISTTNERDTVAKTRPGVQGILGNWMSPSDLNRELDERFPGCMKGRTMYVIPYSMGPLGSPLSKFGIELTDVPYVVASMQIMTRMGTKVLEALGDGDFVKSLHSVGVPLPTERKIVNGWPCNPEKVIIAHIPEKNEICSFGSGYGGNSLLGKKCLALRIGSIIGQREGWLAEHMLILGVTNPAGKKIYVTAAFPSACGKTNLAMMIPTLPGYKVECVGDDIAWLKPDADGVLRAINPEAGFFGVAPGTSMQSNPNAMKTMMSNSMFTNVAETPDGSFWWEGLEKDIPIEGKILTDWKGNPWKLGDKTPAAHPNSRFCAPVDQCPVKDPLWDDPKGVPISAIIFGGRRPEGVPLVYEAFNWQHGVFVGSAMRSEATAAAEDRGKTILHDPMAMRPFFGYNFGHYLEHWLSFDRSGMQLPKIFHVNWFRKGQNGKFLWPGFGENCRVLDWIFQRVEGKDVAVESPIGYLPKLGSIKTDGLYEPVDMDELFRIPKDFWMEEAEAVGRFYNDQLPDDLPKEMQTQLENLKKRVQAM</sequence>
<dbReference type="InterPro" id="IPR035077">
    <property type="entry name" value="PEP_carboxykinase_GTP_C"/>
</dbReference>
<dbReference type="GO" id="GO:0042594">
    <property type="term" value="P:response to starvation"/>
    <property type="evidence" value="ECO:0007669"/>
    <property type="project" value="TreeGrafter"/>
</dbReference>
<protein>
    <recommendedName>
        <fullName evidence="13">Phosphoenolpyruvate carboxykinase [GTP]</fullName>
        <ecNumber evidence="4">4.1.1.32</ecNumber>
    </recommendedName>
</protein>
<comment type="function">
    <text evidence="12">Catalyzes the conversion of oxaloacetate (OAA) to phosphoenolpyruvate (PEP), the rate-limiting step in the metabolic pathway that produces glucose from lactate and other precursors derived from the citric acid cycle.</text>
</comment>
<gene>
    <name evidence="16" type="primary">RvY_07719-1</name>
    <name evidence="16" type="synonym">RvY_07719.1</name>
    <name evidence="16" type="ORF">RvY_07719</name>
</gene>
<dbReference type="SUPFAM" id="SSF68923">
    <property type="entry name" value="PEP carboxykinase N-terminal domain"/>
    <property type="match status" value="1"/>
</dbReference>
<dbReference type="CDD" id="cd00819">
    <property type="entry name" value="PEPCK_GTP"/>
    <property type="match status" value="1"/>
</dbReference>
<dbReference type="AlphaFoldDB" id="A0A1D1VCM3"/>
<dbReference type="InterPro" id="IPR035078">
    <property type="entry name" value="PEP_carboxykinase_GTP_N"/>
</dbReference>
<evidence type="ECO:0000313" key="17">
    <source>
        <dbReference type="Proteomes" id="UP000186922"/>
    </source>
</evidence>
<evidence type="ECO:0000313" key="16">
    <source>
        <dbReference type="EMBL" id="GAU96248.1"/>
    </source>
</evidence>
<keyword evidence="17" id="KW-1185">Reference proteome</keyword>
<dbReference type="FunFam" id="3.90.228.20:FF:000005">
    <property type="entry name" value="Phosphoenolpyruvate carboxykinase [GTP], mitochondrial"/>
    <property type="match status" value="1"/>
</dbReference>
<evidence type="ECO:0000256" key="10">
    <source>
        <dbReference type="ARBA" id="ARBA00023239"/>
    </source>
</evidence>
<dbReference type="STRING" id="947166.A0A1D1VCM3"/>
<keyword evidence="10" id="KW-0456">Lyase</keyword>
<keyword evidence="8" id="KW-0342">GTP-binding</keyword>
<dbReference type="EC" id="4.1.1.32" evidence="4"/>
<dbReference type="GO" id="GO:0005525">
    <property type="term" value="F:GTP binding"/>
    <property type="evidence" value="ECO:0007669"/>
    <property type="project" value="UniProtKB-KW"/>
</dbReference>
<dbReference type="GO" id="GO:0005829">
    <property type="term" value="C:cytosol"/>
    <property type="evidence" value="ECO:0007669"/>
    <property type="project" value="TreeGrafter"/>
</dbReference>
<evidence type="ECO:0000256" key="8">
    <source>
        <dbReference type="ARBA" id="ARBA00023134"/>
    </source>
</evidence>
<keyword evidence="7" id="KW-0210">Decarboxylase</keyword>
<evidence type="ECO:0000256" key="9">
    <source>
        <dbReference type="ARBA" id="ARBA00023211"/>
    </source>
</evidence>
<evidence type="ECO:0000256" key="6">
    <source>
        <dbReference type="ARBA" id="ARBA00022741"/>
    </source>
</evidence>
<evidence type="ECO:0000256" key="3">
    <source>
        <dbReference type="ARBA" id="ARBA00011245"/>
    </source>
</evidence>
<dbReference type="PANTHER" id="PTHR11561">
    <property type="entry name" value="PHOSPHOENOLPYRUVATE CARBOXYKINASE"/>
    <property type="match status" value="1"/>
</dbReference>
<comment type="catalytic activity">
    <reaction evidence="11">
        <text>oxaloacetate + GTP = phosphoenolpyruvate + GDP + CO2</text>
        <dbReference type="Rhea" id="RHEA:10388"/>
        <dbReference type="ChEBI" id="CHEBI:16452"/>
        <dbReference type="ChEBI" id="CHEBI:16526"/>
        <dbReference type="ChEBI" id="CHEBI:37565"/>
        <dbReference type="ChEBI" id="CHEBI:58189"/>
        <dbReference type="ChEBI" id="CHEBI:58702"/>
        <dbReference type="EC" id="4.1.1.32"/>
    </reaction>
</comment>
<dbReference type="SUPFAM" id="SSF53795">
    <property type="entry name" value="PEP carboxykinase-like"/>
    <property type="match status" value="1"/>
</dbReference>
<evidence type="ECO:0000259" key="14">
    <source>
        <dbReference type="Pfam" id="PF00821"/>
    </source>
</evidence>
<proteinExistence type="inferred from homology"/>
<accession>A0A1D1VCM3</accession>
<dbReference type="Gene3D" id="2.170.8.10">
    <property type="entry name" value="Phosphoenolpyruvate Carboxykinase, domain 2"/>
    <property type="match status" value="1"/>
</dbReference>
<evidence type="ECO:0000256" key="2">
    <source>
        <dbReference type="ARBA" id="ARBA00005796"/>
    </source>
</evidence>